<comment type="caution">
    <text evidence="2">The sequence shown here is derived from an EMBL/GenBank/DDBJ whole genome shotgun (WGS) entry which is preliminary data.</text>
</comment>
<evidence type="ECO:0000313" key="2">
    <source>
        <dbReference type="EMBL" id="NER15124.1"/>
    </source>
</evidence>
<dbReference type="InterPro" id="IPR040902">
    <property type="entry name" value="AHJR-like"/>
</dbReference>
<dbReference type="Pfam" id="PF18743">
    <property type="entry name" value="AHJR-like"/>
    <property type="match status" value="1"/>
</dbReference>
<dbReference type="RefSeq" id="WP_163608422.1">
    <property type="nucleotide sequence ID" value="NZ_JAABOO010000004.1"/>
</dbReference>
<evidence type="ECO:0000313" key="3">
    <source>
        <dbReference type="Proteomes" id="UP000468581"/>
    </source>
</evidence>
<dbReference type="SUPFAM" id="SSF52980">
    <property type="entry name" value="Restriction endonuclease-like"/>
    <property type="match status" value="1"/>
</dbReference>
<feature type="domain" description="REase AHJR-like" evidence="1">
    <location>
        <begin position="8"/>
        <end position="124"/>
    </location>
</feature>
<dbReference type="InterPro" id="IPR011856">
    <property type="entry name" value="tRNA_endonuc-like_dom_sf"/>
</dbReference>
<reference evidence="2 3" key="1">
    <citation type="submission" date="2020-01" db="EMBL/GenBank/DDBJ databases">
        <title>Leptobacterium flavescens.</title>
        <authorList>
            <person name="Wang G."/>
        </authorList>
    </citation>
    <scope>NUCLEOTIDE SEQUENCE [LARGE SCALE GENOMIC DNA]</scope>
    <source>
        <strain evidence="2 3">KCTC 22160</strain>
    </source>
</reference>
<dbReference type="InterPro" id="IPR011335">
    <property type="entry name" value="Restrct_endonuc-II-like"/>
</dbReference>
<dbReference type="GO" id="GO:0003676">
    <property type="term" value="F:nucleic acid binding"/>
    <property type="evidence" value="ECO:0007669"/>
    <property type="project" value="InterPro"/>
</dbReference>
<gene>
    <name evidence="2" type="ORF">GWK08_16840</name>
</gene>
<dbReference type="Proteomes" id="UP000468581">
    <property type="component" value="Unassembled WGS sequence"/>
</dbReference>
<sequence length="223" mass="26618">MMQKDYYIELEEKKVRELANEYKKKGYLVYTYPSKENVPPFLDDYKPDLIAISENEKLIIEVKSKSSIKSSDKLTNYIELINRQKEWKFELVLTNPKKKISNEHLLSNFVEIEEIDRRLNEINELIQANFLEPAFLYAWVVFEAVSRNQLVTYKKQSKSNIESLIKELFSYGIVNKAEYNFLQNSFHQRNNLIHGFYNKTNNINEKKIKEFVKLITQIKENEN</sequence>
<proteinExistence type="predicted"/>
<protein>
    <recommendedName>
        <fullName evidence="1">REase AHJR-like domain-containing protein</fullName>
    </recommendedName>
</protein>
<organism evidence="2 3">
    <name type="scientific">Leptobacterium flavescens</name>
    <dbReference type="NCBI Taxonomy" id="472055"/>
    <lineage>
        <taxon>Bacteria</taxon>
        <taxon>Pseudomonadati</taxon>
        <taxon>Bacteroidota</taxon>
        <taxon>Flavobacteriia</taxon>
        <taxon>Flavobacteriales</taxon>
        <taxon>Flavobacteriaceae</taxon>
        <taxon>Leptobacterium</taxon>
    </lineage>
</organism>
<evidence type="ECO:0000259" key="1">
    <source>
        <dbReference type="Pfam" id="PF18743"/>
    </source>
</evidence>
<keyword evidence="3" id="KW-1185">Reference proteome</keyword>
<accession>A0A6P0UP66</accession>
<dbReference type="AlphaFoldDB" id="A0A6P0UP66"/>
<name>A0A6P0UP66_9FLAO</name>
<dbReference type="EMBL" id="JAABOO010000004">
    <property type="protein sequence ID" value="NER15124.1"/>
    <property type="molecule type" value="Genomic_DNA"/>
</dbReference>
<dbReference type="Gene3D" id="3.40.1350.10">
    <property type="match status" value="1"/>
</dbReference>